<sequence length="470" mass="51289">MSFKCALHNSALFKIAQTIRVARGVFLFTFLMGSQLGWSSPNLARFVSGQSGVVDLDSQQVSWCAGLPSLGSVCGAGLGLCSLALLGSRNSIILVLGLMTAKWIMWLFADSAAHVYLFQWICGLSNIMGMNLFSLYLGDVSPADLRGTIISVCLNGHSVGLLVATLVETHLERRHSVPLYLLLTSTAIGLFLWVRDSPYHLIKRGRRREAELAIAAYFPRCDPVDKYAEISDYVTRSQSSATSSLKSLAVELKDGVVRRGMLVVFLVFAIPQLSGYLVMIFYAEQIFSKSASADLMAPRLFVNCMFAASCLATCCCVKLIDHIGRRKLFVVSSLGTCLSLSGLAAHFHLLERDDAIDSEVASYLRYLPIVCMPLYMAFSSVGYLSVPAATLSELVPANLRSVAVCLSCLSMAVPGFCVTKLYQPACDYLGEAWPFWIYAAFTLTALPVSLLLLPETKGKSLLEIQNDLQN</sequence>
<evidence type="ECO:0000256" key="3">
    <source>
        <dbReference type="ARBA" id="ARBA00022475"/>
    </source>
</evidence>
<evidence type="ECO:0000313" key="11">
    <source>
        <dbReference type="Proteomes" id="UP001627154"/>
    </source>
</evidence>
<feature type="transmembrane region" description="Helical" evidence="8">
    <location>
        <begin position="92"/>
        <end position="109"/>
    </location>
</feature>
<dbReference type="Proteomes" id="UP001627154">
    <property type="component" value="Unassembled WGS sequence"/>
</dbReference>
<evidence type="ECO:0000256" key="8">
    <source>
        <dbReference type="SAM" id="Phobius"/>
    </source>
</evidence>
<evidence type="ECO:0000256" key="7">
    <source>
        <dbReference type="ARBA" id="ARBA00023136"/>
    </source>
</evidence>
<evidence type="ECO:0000256" key="2">
    <source>
        <dbReference type="ARBA" id="ARBA00022448"/>
    </source>
</evidence>
<feature type="transmembrane region" description="Helical" evidence="8">
    <location>
        <begin position="401"/>
        <end position="423"/>
    </location>
</feature>
<keyword evidence="11" id="KW-1185">Reference proteome</keyword>
<accession>A0ABD2X8T0</accession>
<dbReference type="InterPro" id="IPR036259">
    <property type="entry name" value="MFS_trans_sf"/>
</dbReference>
<keyword evidence="6 8" id="KW-1133">Transmembrane helix</keyword>
<feature type="transmembrane region" description="Helical" evidence="8">
    <location>
        <begin position="149"/>
        <end position="171"/>
    </location>
</feature>
<feature type="transmembrane region" description="Helical" evidence="8">
    <location>
        <begin position="295"/>
        <end position="316"/>
    </location>
</feature>
<evidence type="ECO:0000256" key="6">
    <source>
        <dbReference type="ARBA" id="ARBA00022989"/>
    </source>
</evidence>
<evidence type="ECO:0000313" key="10">
    <source>
        <dbReference type="EMBL" id="KAL3401679.1"/>
    </source>
</evidence>
<feature type="transmembrane region" description="Helical" evidence="8">
    <location>
        <begin position="367"/>
        <end position="389"/>
    </location>
</feature>
<keyword evidence="7 8" id="KW-0472">Membrane</keyword>
<feature type="transmembrane region" description="Helical" evidence="8">
    <location>
        <begin position="262"/>
        <end position="283"/>
    </location>
</feature>
<organism evidence="10 11">
    <name type="scientific">Trichogramma kaykai</name>
    <dbReference type="NCBI Taxonomy" id="54128"/>
    <lineage>
        <taxon>Eukaryota</taxon>
        <taxon>Metazoa</taxon>
        <taxon>Ecdysozoa</taxon>
        <taxon>Arthropoda</taxon>
        <taxon>Hexapoda</taxon>
        <taxon>Insecta</taxon>
        <taxon>Pterygota</taxon>
        <taxon>Neoptera</taxon>
        <taxon>Endopterygota</taxon>
        <taxon>Hymenoptera</taxon>
        <taxon>Apocrita</taxon>
        <taxon>Proctotrupomorpha</taxon>
        <taxon>Chalcidoidea</taxon>
        <taxon>Trichogrammatidae</taxon>
        <taxon>Trichogramma</taxon>
    </lineage>
</organism>
<evidence type="ECO:0000256" key="1">
    <source>
        <dbReference type="ARBA" id="ARBA00004651"/>
    </source>
</evidence>
<keyword evidence="4" id="KW-0762">Sugar transport</keyword>
<dbReference type="InterPro" id="IPR050549">
    <property type="entry name" value="MFS_Trehalose_Transporter"/>
</dbReference>
<protein>
    <recommendedName>
        <fullName evidence="9">Major facilitator superfamily (MFS) profile domain-containing protein</fullName>
    </recommendedName>
</protein>
<dbReference type="InterPro" id="IPR005828">
    <property type="entry name" value="MFS_sugar_transport-like"/>
</dbReference>
<feature type="transmembrane region" description="Helical" evidence="8">
    <location>
        <begin position="177"/>
        <end position="194"/>
    </location>
</feature>
<feature type="transmembrane region" description="Helical" evidence="8">
    <location>
        <begin position="21"/>
        <end position="40"/>
    </location>
</feature>
<feature type="domain" description="Major facilitator superfamily (MFS) profile" evidence="9">
    <location>
        <begin position="17"/>
        <end position="457"/>
    </location>
</feature>
<dbReference type="EMBL" id="JBJJXI010000044">
    <property type="protein sequence ID" value="KAL3401679.1"/>
    <property type="molecule type" value="Genomic_DNA"/>
</dbReference>
<feature type="transmembrane region" description="Helical" evidence="8">
    <location>
        <begin position="328"/>
        <end position="347"/>
    </location>
</feature>
<feature type="transmembrane region" description="Helical" evidence="8">
    <location>
        <begin position="60"/>
        <end position="85"/>
    </location>
</feature>
<keyword evidence="2" id="KW-0813">Transport</keyword>
<keyword evidence="3" id="KW-1003">Cell membrane</keyword>
<dbReference type="AlphaFoldDB" id="A0ABD2X8T0"/>
<dbReference type="Gene3D" id="1.20.1250.20">
    <property type="entry name" value="MFS general substrate transporter like domains"/>
    <property type="match status" value="1"/>
</dbReference>
<keyword evidence="5 8" id="KW-0812">Transmembrane</keyword>
<evidence type="ECO:0000256" key="5">
    <source>
        <dbReference type="ARBA" id="ARBA00022692"/>
    </source>
</evidence>
<comment type="subcellular location">
    <subcellularLocation>
        <location evidence="1">Cell membrane</location>
        <topology evidence="1">Multi-pass membrane protein</topology>
    </subcellularLocation>
</comment>
<comment type="caution">
    <text evidence="10">The sequence shown here is derived from an EMBL/GenBank/DDBJ whole genome shotgun (WGS) entry which is preliminary data.</text>
</comment>
<gene>
    <name evidence="10" type="ORF">TKK_005247</name>
</gene>
<dbReference type="PROSITE" id="PS50850">
    <property type="entry name" value="MFS"/>
    <property type="match status" value="1"/>
</dbReference>
<dbReference type="SUPFAM" id="SSF103473">
    <property type="entry name" value="MFS general substrate transporter"/>
    <property type="match status" value="1"/>
</dbReference>
<evidence type="ECO:0000259" key="9">
    <source>
        <dbReference type="PROSITE" id="PS50850"/>
    </source>
</evidence>
<dbReference type="PANTHER" id="PTHR48021:SF1">
    <property type="entry name" value="GH07001P-RELATED"/>
    <property type="match status" value="1"/>
</dbReference>
<dbReference type="InterPro" id="IPR020846">
    <property type="entry name" value="MFS_dom"/>
</dbReference>
<dbReference type="FunFam" id="1.20.1250.20:FF:000218">
    <property type="entry name" value="facilitated trehalose transporter Tret1"/>
    <property type="match status" value="1"/>
</dbReference>
<dbReference type="GO" id="GO:0005886">
    <property type="term" value="C:plasma membrane"/>
    <property type="evidence" value="ECO:0007669"/>
    <property type="project" value="UniProtKB-SubCell"/>
</dbReference>
<reference evidence="10 11" key="1">
    <citation type="journal article" date="2024" name="bioRxiv">
        <title>A reference genome for Trichogramma kaykai: A tiny desert-dwelling parasitoid wasp with competing sex-ratio distorters.</title>
        <authorList>
            <person name="Culotta J."/>
            <person name="Lindsey A.R."/>
        </authorList>
    </citation>
    <scope>NUCLEOTIDE SEQUENCE [LARGE SCALE GENOMIC DNA]</scope>
    <source>
        <strain evidence="10 11">KSX58</strain>
    </source>
</reference>
<feature type="transmembrane region" description="Helical" evidence="8">
    <location>
        <begin position="435"/>
        <end position="453"/>
    </location>
</feature>
<dbReference type="Pfam" id="PF00083">
    <property type="entry name" value="Sugar_tr"/>
    <property type="match status" value="1"/>
</dbReference>
<proteinExistence type="predicted"/>
<feature type="transmembrane region" description="Helical" evidence="8">
    <location>
        <begin position="115"/>
        <end position="137"/>
    </location>
</feature>
<dbReference type="PANTHER" id="PTHR48021">
    <property type="match status" value="1"/>
</dbReference>
<name>A0ABD2X8T0_9HYME</name>
<evidence type="ECO:0000256" key="4">
    <source>
        <dbReference type="ARBA" id="ARBA00022597"/>
    </source>
</evidence>